<dbReference type="SUPFAM" id="SSF51735">
    <property type="entry name" value="NAD(P)-binding Rossmann-fold domains"/>
    <property type="match status" value="1"/>
</dbReference>
<keyword evidence="4" id="KW-1185">Reference proteome</keyword>
<dbReference type="PANTHER" id="PTHR42760:SF135">
    <property type="entry name" value="BLL7886 PROTEIN"/>
    <property type="match status" value="1"/>
</dbReference>
<dbReference type="PRINTS" id="PR00081">
    <property type="entry name" value="GDHRDH"/>
</dbReference>
<dbReference type="Gene3D" id="3.40.50.720">
    <property type="entry name" value="NAD(P)-binding Rossmann-like Domain"/>
    <property type="match status" value="1"/>
</dbReference>
<dbReference type="PROSITE" id="PS00061">
    <property type="entry name" value="ADH_SHORT"/>
    <property type="match status" value="1"/>
</dbReference>
<proteinExistence type="inferred from homology"/>
<dbReference type="GO" id="GO:0016616">
    <property type="term" value="F:oxidoreductase activity, acting on the CH-OH group of donors, NAD or NADP as acceptor"/>
    <property type="evidence" value="ECO:0007669"/>
    <property type="project" value="UniProtKB-ARBA"/>
</dbReference>
<feature type="domain" description="Ketoreductase" evidence="2">
    <location>
        <begin position="8"/>
        <end position="181"/>
    </location>
</feature>
<dbReference type="NCBIfam" id="NF005559">
    <property type="entry name" value="PRK07231.1"/>
    <property type="match status" value="1"/>
</dbReference>
<dbReference type="SMART" id="SM00822">
    <property type="entry name" value="PKS_KR"/>
    <property type="match status" value="1"/>
</dbReference>
<reference evidence="3 4" key="1">
    <citation type="submission" date="2018-10" db="EMBL/GenBank/DDBJ databases">
        <title>Histidinibacterium lentulum gen. nov., sp. nov., a marine bacterium from the culture broth of Picochlorum sp. 122.</title>
        <authorList>
            <person name="Wang G."/>
        </authorList>
    </citation>
    <scope>NUCLEOTIDE SEQUENCE [LARGE SCALE GENOMIC DNA]</scope>
    <source>
        <strain evidence="3 4">B17</strain>
    </source>
</reference>
<evidence type="ECO:0000313" key="3">
    <source>
        <dbReference type="EMBL" id="ROT97695.1"/>
    </source>
</evidence>
<dbReference type="InterPro" id="IPR036291">
    <property type="entry name" value="NAD(P)-bd_dom_sf"/>
</dbReference>
<dbReference type="EMBL" id="RDRB01000011">
    <property type="protein sequence ID" value="ROT97695.1"/>
    <property type="molecule type" value="Genomic_DNA"/>
</dbReference>
<dbReference type="Pfam" id="PF13561">
    <property type="entry name" value="adh_short_C2"/>
    <property type="match status" value="1"/>
</dbReference>
<dbReference type="GO" id="GO:0030497">
    <property type="term" value="P:fatty acid elongation"/>
    <property type="evidence" value="ECO:0007669"/>
    <property type="project" value="TreeGrafter"/>
</dbReference>
<dbReference type="Proteomes" id="UP000268016">
    <property type="component" value="Unassembled WGS sequence"/>
</dbReference>
<dbReference type="FunFam" id="3.40.50.720:FF:000084">
    <property type="entry name" value="Short-chain dehydrogenase reductase"/>
    <property type="match status" value="1"/>
</dbReference>
<sequence length="251" mass="25832">MTDLLEGRTALVTGAARGIGHAIAAALARHGARVALADLDGDATAAAAARIPGARACVLDVTDADATERVLDALAADGWTPDIVVPNAGILLLAPATDIAPDEFRKVLEVNLTGAFVTARAAARRMGEGGRIVFTSSLFGIRGGSGNAAYAASKFGMVGLMESMAADLAPRGIRVNAVAPGQIQTEMIEKLVATRLEQGLPDPRERLIARIPMGRMGTPEEVAGAYVYLASSLANYVTGQTLVVDGGWQVG</sequence>
<dbReference type="InterPro" id="IPR002347">
    <property type="entry name" value="SDR_fam"/>
</dbReference>
<accession>A0A3N2QRP6</accession>
<dbReference type="PANTHER" id="PTHR42760">
    <property type="entry name" value="SHORT-CHAIN DEHYDROGENASES/REDUCTASES FAMILY MEMBER"/>
    <property type="match status" value="1"/>
</dbReference>
<dbReference type="InterPro" id="IPR020904">
    <property type="entry name" value="Sc_DH/Rdtase_CS"/>
</dbReference>
<evidence type="ECO:0000313" key="4">
    <source>
        <dbReference type="Proteomes" id="UP000268016"/>
    </source>
</evidence>
<dbReference type="RefSeq" id="WP_123643698.1">
    <property type="nucleotide sequence ID" value="NZ_ML119091.1"/>
</dbReference>
<evidence type="ECO:0000259" key="2">
    <source>
        <dbReference type="SMART" id="SM00822"/>
    </source>
</evidence>
<dbReference type="InterPro" id="IPR057326">
    <property type="entry name" value="KR_dom"/>
</dbReference>
<evidence type="ECO:0000256" key="1">
    <source>
        <dbReference type="ARBA" id="ARBA00006484"/>
    </source>
</evidence>
<comment type="similarity">
    <text evidence="1">Belongs to the short-chain dehydrogenases/reductases (SDR) family.</text>
</comment>
<dbReference type="AlphaFoldDB" id="A0A3N2QRP6"/>
<dbReference type="PRINTS" id="PR00080">
    <property type="entry name" value="SDRFAMILY"/>
</dbReference>
<gene>
    <name evidence="3" type="ORF">EAT49_17970</name>
</gene>
<dbReference type="OrthoDB" id="9790146at2"/>
<organism evidence="3 4">
    <name type="scientific">Histidinibacterium lentulum</name>
    <dbReference type="NCBI Taxonomy" id="2480588"/>
    <lineage>
        <taxon>Bacteria</taxon>
        <taxon>Pseudomonadati</taxon>
        <taxon>Pseudomonadota</taxon>
        <taxon>Alphaproteobacteria</taxon>
        <taxon>Rhodobacterales</taxon>
        <taxon>Paracoccaceae</taxon>
        <taxon>Histidinibacterium</taxon>
    </lineage>
</organism>
<comment type="caution">
    <text evidence="3">The sequence shown here is derived from an EMBL/GenBank/DDBJ whole genome shotgun (WGS) entry which is preliminary data.</text>
</comment>
<protein>
    <submittedName>
        <fullName evidence="3">SDR family oxidoreductase</fullName>
    </submittedName>
</protein>
<name>A0A3N2QRP6_9RHOB</name>